<dbReference type="Gene3D" id="3.40.50.720">
    <property type="entry name" value="NAD(P)-binding Rossmann-like Domain"/>
    <property type="match status" value="1"/>
</dbReference>
<dbReference type="GO" id="GO:0016779">
    <property type="term" value="F:nucleotidyltransferase activity"/>
    <property type="evidence" value="ECO:0007669"/>
    <property type="project" value="TreeGrafter"/>
</dbReference>
<keyword evidence="1" id="KW-0472">Membrane</keyword>
<name>X0Z3V4_9ZZZZ</name>
<dbReference type="Pfam" id="PF00899">
    <property type="entry name" value="ThiF"/>
    <property type="match status" value="1"/>
</dbReference>
<feature type="transmembrane region" description="Helical" evidence="1">
    <location>
        <begin position="21"/>
        <end position="40"/>
    </location>
</feature>
<dbReference type="PROSITE" id="PS51257">
    <property type="entry name" value="PROKAR_LIPOPROTEIN"/>
    <property type="match status" value="1"/>
</dbReference>
<comment type="caution">
    <text evidence="3">The sequence shown here is derived from an EMBL/GenBank/DDBJ whole genome shotgun (WGS) entry which is preliminary data.</text>
</comment>
<dbReference type="InterPro" id="IPR045886">
    <property type="entry name" value="ThiF/MoeB/HesA"/>
</dbReference>
<keyword evidence="1" id="KW-1133">Transmembrane helix</keyword>
<dbReference type="PANTHER" id="PTHR10953">
    <property type="entry name" value="UBIQUITIN-ACTIVATING ENZYME E1"/>
    <property type="match status" value="1"/>
</dbReference>
<protein>
    <recommendedName>
        <fullName evidence="2">THIF-type NAD/FAD binding fold domain-containing protein</fullName>
    </recommendedName>
</protein>
<evidence type="ECO:0000259" key="2">
    <source>
        <dbReference type="Pfam" id="PF00899"/>
    </source>
</evidence>
<accession>X0Z3V4</accession>
<dbReference type="GO" id="GO:0005829">
    <property type="term" value="C:cytosol"/>
    <property type="evidence" value="ECO:0007669"/>
    <property type="project" value="TreeGrafter"/>
</dbReference>
<dbReference type="PANTHER" id="PTHR10953:SF102">
    <property type="entry name" value="ADENYLYLTRANSFERASE AND SULFURTRANSFERASE MOCS3"/>
    <property type="match status" value="1"/>
</dbReference>
<dbReference type="InterPro" id="IPR000594">
    <property type="entry name" value="ThiF_NAD_FAD-bd"/>
</dbReference>
<proteinExistence type="predicted"/>
<sequence>MIFSRQIAFWGEKKQMMLQKSAIFVVGIGGLGCLLAEILVRSGIGKVYLCDNGIIEKPDL</sequence>
<dbReference type="SUPFAM" id="SSF69572">
    <property type="entry name" value="Activating enzymes of the ubiquitin-like proteins"/>
    <property type="match status" value="1"/>
</dbReference>
<dbReference type="GO" id="GO:0008146">
    <property type="term" value="F:sulfotransferase activity"/>
    <property type="evidence" value="ECO:0007669"/>
    <property type="project" value="TreeGrafter"/>
</dbReference>
<keyword evidence="1" id="KW-0812">Transmembrane</keyword>
<dbReference type="GO" id="GO:0004792">
    <property type="term" value="F:thiosulfate-cyanide sulfurtransferase activity"/>
    <property type="evidence" value="ECO:0007669"/>
    <property type="project" value="TreeGrafter"/>
</dbReference>
<dbReference type="AlphaFoldDB" id="X0Z3V4"/>
<dbReference type="GO" id="GO:0008641">
    <property type="term" value="F:ubiquitin-like modifier activating enzyme activity"/>
    <property type="evidence" value="ECO:0007669"/>
    <property type="project" value="InterPro"/>
</dbReference>
<reference evidence="3" key="1">
    <citation type="journal article" date="2014" name="Front. Microbiol.">
        <title>High frequency of phylogenetically diverse reductive dehalogenase-homologous genes in deep subseafloor sedimentary metagenomes.</title>
        <authorList>
            <person name="Kawai M."/>
            <person name="Futagami T."/>
            <person name="Toyoda A."/>
            <person name="Takaki Y."/>
            <person name="Nishi S."/>
            <person name="Hori S."/>
            <person name="Arai W."/>
            <person name="Tsubouchi T."/>
            <person name="Morono Y."/>
            <person name="Uchiyama I."/>
            <person name="Ito T."/>
            <person name="Fujiyama A."/>
            <person name="Inagaki F."/>
            <person name="Takami H."/>
        </authorList>
    </citation>
    <scope>NUCLEOTIDE SEQUENCE</scope>
    <source>
        <strain evidence="3">Expedition CK06-06</strain>
    </source>
</reference>
<feature type="domain" description="THIF-type NAD/FAD binding fold" evidence="2">
    <location>
        <begin position="3"/>
        <end position="60"/>
    </location>
</feature>
<feature type="non-terminal residue" evidence="3">
    <location>
        <position position="60"/>
    </location>
</feature>
<organism evidence="3">
    <name type="scientific">marine sediment metagenome</name>
    <dbReference type="NCBI Taxonomy" id="412755"/>
    <lineage>
        <taxon>unclassified sequences</taxon>
        <taxon>metagenomes</taxon>
        <taxon>ecological metagenomes</taxon>
    </lineage>
</organism>
<dbReference type="EMBL" id="BART01001168">
    <property type="protein sequence ID" value="GAG63694.1"/>
    <property type="molecule type" value="Genomic_DNA"/>
</dbReference>
<dbReference type="InterPro" id="IPR035985">
    <property type="entry name" value="Ubiquitin-activating_enz"/>
</dbReference>
<evidence type="ECO:0000256" key="1">
    <source>
        <dbReference type="SAM" id="Phobius"/>
    </source>
</evidence>
<evidence type="ECO:0000313" key="3">
    <source>
        <dbReference type="EMBL" id="GAG63694.1"/>
    </source>
</evidence>
<gene>
    <name evidence="3" type="ORF">S01H4_04385</name>
</gene>